<protein>
    <submittedName>
        <fullName evidence="1">Uncharacterized protein</fullName>
    </submittedName>
</protein>
<proteinExistence type="predicted"/>
<keyword evidence="2" id="KW-1185">Reference proteome</keyword>
<gene>
    <name evidence="1" type="ORF">MSZNOR_4016</name>
</gene>
<dbReference type="EMBL" id="OX458333">
    <property type="protein sequence ID" value="CAI8929976.1"/>
    <property type="molecule type" value="Genomic_DNA"/>
</dbReference>
<dbReference type="Proteomes" id="UP001162030">
    <property type="component" value="Chromosome"/>
</dbReference>
<accession>A0ABN8XB01</accession>
<reference evidence="1 2" key="1">
    <citation type="submission" date="2023-03" db="EMBL/GenBank/DDBJ databases">
        <authorList>
            <person name="Pearce D."/>
        </authorList>
    </citation>
    <scope>NUCLEOTIDE SEQUENCE [LARGE SCALE GENOMIC DNA]</scope>
    <source>
        <strain evidence="1">Msz</strain>
    </source>
</reference>
<organism evidence="1 2">
    <name type="scientific">Methylocaldum szegediense</name>
    <dbReference type="NCBI Taxonomy" id="73780"/>
    <lineage>
        <taxon>Bacteria</taxon>
        <taxon>Pseudomonadati</taxon>
        <taxon>Pseudomonadota</taxon>
        <taxon>Gammaproteobacteria</taxon>
        <taxon>Methylococcales</taxon>
        <taxon>Methylococcaceae</taxon>
        <taxon>Methylocaldum</taxon>
    </lineage>
</organism>
<evidence type="ECO:0000313" key="1">
    <source>
        <dbReference type="EMBL" id="CAI8929976.1"/>
    </source>
</evidence>
<name>A0ABN8XB01_9GAMM</name>
<sequence length="58" mass="6796">MRMLLKAQSTTTRLNSMLELLRRIQQHRATVGKRTYTGITKTRQKQLDLFAVLDLPRP</sequence>
<evidence type="ECO:0000313" key="2">
    <source>
        <dbReference type="Proteomes" id="UP001162030"/>
    </source>
</evidence>